<dbReference type="CDD" id="cd06558">
    <property type="entry name" value="crotonase-like"/>
    <property type="match status" value="1"/>
</dbReference>
<evidence type="ECO:0000256" key="1">
    <source>
        <dbReference type="ARBA" id="ARBA00005254"/>
    </source>
</evidence>
<reference evidence="2 3" key="1">
    <citation type="submission" date="2024-04" db="EMBL/GenBank/DDBJ databases">
        <authorList>
            <person name="Wu Y.S."/>
            <person name="Zhang L."/>
        </authorList>
    </citation>
    <scope>NUCLEOTIDE SEQUENCE [LARGE SCALE GENOMIC DNA]</scope>
    <source>
        <strain evidence="2 3">KG-01</strain>
    </source>
</reference>
<dbReference type="RefSeq" id="WP_342302899.1">
    <property type="nucleotide sequence ID" value="NZ_JBCEWA010000005.1"/>
</dbReference>
<comment type="caution">
    <text evidence="2">The sequence shown here is derived from an EMBL/GenBank/DDBJ whole genome shotgun (WGS) entry which is preliminary data.</text>
</comment>
<dbReference type="GO" id="GO:0004300">
    <property type="term" value="F:enoyl-CoA hydratase activity"/>
    <property type="evidence" value="ECO:0007669"/>
    <property type="project" value="UniProtKB-EC"/>
</dbReference>
<keyword evidence="3" id="KW-1185">Reference proteome</keyword>
<evidence type="ECO:0000313" key="3">
    <source>
        <dbReference type="Proteomes" id="UP001398420"/>
    </source>
</evidence>
<proteinExistence type="inferred from homology"/>
<dbReference type="Gene3D" id="1.10.12.10">
    <property type="entry name" value="Lyase 2-enoyl-coa Hydratase, Chain A, domain 2"/>
    <property type="match status" value="1"/>
</dbReference>
<dbReference type="InterPro" id="IPR001753">
    <property type="entry name" value="Enoyl-CoA_hydra/iso"/>
</dbReference>
<dbReference type="SUPFAM" id="SSF52096">
    <property type="entry name" value="ClpP/crotonase"/>
    <property type="match status" value="1"/>
</dbReference>
<dbReference type="InterPro" id="IPR014748">
    <property type="entry name" value="Enoyl-CoA_hydra_C"/>
</dbReference>
<dbReference type="InterPro" id="IPR029045">
    <property type="entry name" value="ClpP/crotonase-like_dom_sf"/>
</dbReference>
<dbReference type="EC" id="4.2.1.17" evidence="2"/>
<dbReference type="Pfam" id="PF00378">
    <property type="entry name" value="ECH_1"/>
    <property type="match status" value="1"/>
</dbReference>
<sequence length="258" mass="28509">MTEKTILFEQVGRVATITLNRPTSMNAINLEMMKELGDCFEELHHQHEIQVVILKGQGKAFSSGGDIKGMIQGDLDLEDAMTLVARYTRLLYTLPKIVIAQVHGAAAGLGLSTALASDYVIAEETAKIAMNFIGIGLIPDGGGHFFMQERLGNVKAKQAIWAGEVMSGTKAQKIGLVDEIVAEGAVDEFVQSMVQRFSHAPLKAMIETKKILNERRLPELESILLKETEGQKKMRDTKDHMEGIRAFVEKRKPNFKGE</sequence>
<dbReference type="Proteomes" id="UP001398420">
    <property type="component" value="Unassembled WGS sequence"/>
</dbReference>
<dbReference type="PANTHER" id="PTHR43459:SF1">
    <property type="entry name" value="EG:BACN32G11.4 PROTEIN"/>
    <property type="match status" value="1"/>
</dbReference>
<comment type="similarity">
    <text evidence="1">Belongs to the enoyl-CoA hydratase/isomerase family.</text>
</comment>
<dbReference type="PANTHER" id="PTHR43459">
    <property type="entry name" value="ENOYL-COA HYDRATASE"/>
    <property type="match status" value="1"/>
</dbReference>
<gene>
    <name evidence="2" type="ORF">AAF454_07540</name>
</gene>
<dbReference type="Gene3D" id="3.90.226.10">
    <property type="entry name" value="2-enoyl-CoA Hydratase, Chain A, domain 1"/>
    <property type="match status" value="1"/>
</dbReference>
<organism evidence="2 3">
    <name type="scientific">Kurthia gibsonii</name>
    <dbReference type="NCBI Taxonomy" id="33946"/>
    <lineage>
        <taxon>Bacteria</taxon>
        <taxon>Bacillati</taxon>
        <taxon>Bacillota</taxon>
        <taxon>Bacilli</taxon>
        <taxon>Bacillales</taxon>
        <taxon>Caryophanaceae</taxon>
        <taxon>Kurthia</taxon>
    </lineage>
</organism>
<name>A0ABU9LJQ4_9BACL</name>
<accession>A0ABU9LJQ4</accession>
<evidence type="ECO:0000313" key="2">
    <source>
        <dbReference type="EMBL" id="MEL5988257.1"/>
    </source>
</evidence>
<dbReference type="NCBIfam" id="NF005804">
    <property type="entry name" value="PRK07659.1"/>
    <property type="match status" value="1"/>
</dbReference>
<keyword evidence="2" id="KW-0456">Lyase</keyword>
<dbReference type="EMBL" id="JBCEWA010000005">
    <property type="protein sequence ID" value="MEL5988257.1"/>
    <property type="molecule type" value="Genomic_DNA"/>
</dbReference>
<protein>
    <submittedName>
        <fullName evidence="2">Enoyl-CoA hydratase</fullName>
        <ecNumber evidence="2">4.2.1.17</ecNumber>
    </submittedName>
</protein>